<organism evidence="5 6">
    <name type="scientific">Devosia sediminis</name>
    <dbReference type="NCBI Taxonomy" id="2798801"/>
    <lineage>
        <taxon>Bacteria</taxon>
        <taxon>Pseudomonadati</taxon>
        <taxon>Pseudomonadota</taxon>
        <taxon>Alphaproteobacteria</taxon>
        <taxon>Hyphomicrobiales</taxon>
        <taxon>Devosiaceae</taxon>
        <taxon>Devosia</taxon>
    </lineage>
</organism>
<protein>
    <recommendedName>
        <fullName evidence="4">CENP-V/GFA domain-containing protein</fullName>
    </recommendedName>
</protein>
<evidence type="ECO:0000259" key="4">
    <source>
        <dbReference type="Pfam" id="PF04828"/>
    </source>
</evidence>
<dbReference type="AlphaFoldDB" id="A0A934ML13"/>
<keyword evidence="2" id="KW-0479">Metal-binding</keyword>
<sequence>MEDRSMPETTTLACACGKFRVEVTGAPFITAECHCKSCRSAAQRLGALPPSRPLTSASGGVPYILYRKDRVTFPDGTSALAEFRLSDKAPTRRVLTTCCNTPVFTEFEGAHWLSMFASLWPDPARPAMQIRTQTADVAEGTVLDASLPAGAMTTAGFYAKLLWAWIAMGFKVPKVAVTQKISA</sequence>
<dbReference type="EMBL" id="JAEKMH010000001">
    <property type="protein sequence ID" value="MBJ3784171.1"/>
    <property type="molecule type" value="Genomic_DNA"/>
</dbReference>
<dbReference type="SUPFAM" id="SSF51316">
    <property type="entry name" value="Mss4-like"/>
    <property type="match status" value="1"/>
</dbReference>
<reference evidence="5" key="1">
    <citation type="submission" date="2020-12" db="EMBL/GenBank/DDBJ databases">
        <title>Devosia sp. MSA67 isolated from Mo River.</title>
        <authorList>
            <person name="Ma F."/>
            <person name="Zi Z."/>
        </authorList>
    </citation>
    <scope>NUCLEOTIDE SEQUENCE</scope>
    <source>
        <strain evidence="5">MSA67</strain>
    </source>
</reference>
<dbReference type="InterPro" id="IPR006913">
    <property type="entry name" value="CENP-V/GFA"/>
</dbReference>
<feature type="domain" description="CENP-V/GFA" evidence="4">
    <location>
        <begin position="11"/>
        <end position="106"/>
    </location>
</feature>
<evidence type="ECO:0000256" key="3">
    <source>
        <dbReference type="ARBA" id="ARBA00022833"/>
    </source>
</evidence>
<evidence type="ECO:0000256" key="2">
    <source>
        <dbReference type="ARBA" id="ARBA00022723"/>
    </source>
</evidence>
<accession>A0A934ML13</accession>
<dbReference type="Gene3D" id="3.90.1590.10">
    <property type="entry name" value="glutathione-dependent formaldehyde- activating enzyme (gfa)"/>
    <property type="match status" value="1"/>
</dbReference>
<keyword evidence="6" id="KW-1185">Reference proteome</keyword>
<comment type="similarity">
    <text evidence="1">Belongs to the Gfa family.</text>
</comment>
<dbReference type="Pfam" id="PF04828">
    <property type="entry name" value="GFA"/>
    <property type="match status" value="1"/>
</dbReference>
<name>A0A934ML13_9HYPH</name>
<dbReference type="GO" id="GO:0016846">
    <property type="term" value="F:carbon-sulfur lyase activity"/>
    <property type="evidence" value="ECO:0007669"/>
    <property type="project" value="InterPro"/>
</dbReference>
<dbReference type="InterPro" id="IPR011057">
    <property type="entry name" value="Mss4-like_sf"/>
</dbReference>
<proteinExistence type="inferred from homology"/>
<comment type="caution">
    <text evidence="5">The sequence shown here is derived from an EMBL/GenBank/DDBJ whole genome shotgun (WGS) entry which is preliminary data.</text>
</comment>
<keyword evidence="3" id="KW-0862">Zinc</keyword>
<evidence type="ECO:0000256" key="1">
    <source>
        <dbReference type="ARBA" id="ARBA00005495"/>
    </source>
</evidence>
<dbReference type="Proteomes" id="UP000602124">
    <property type="component" value="Unassembled WGS sequence"/>
</dbReference>
<evidence type="ECO:0000313" key="6">
    <source>
        <dbReference type="Proteomes" id="UP000602124"/>
    </source>
</evidence>
<evidence type="ECO:0000313" key="5">
    <source>
        <dbReference type="EMBL" id="MBJ3784171.1"/>
    </source>
</evidence>
<gene>
    <name evidence="5" type="ORF">JEQ47_05520</name>
</gene>
<dbReference type="GO" id="GO:0046872">
    <property type="term" value="F:metal ion binding"/>
    <property type="evidence" value="ECO:0007669"/>
    <property type="project" value="UniProtKB-KW"/>
</dbReference>